<dbReference type="EMBL" id="CAJPDQ010000015">
    <property type="protein sequence ID" value="CAF9920387.1"/>
    <property type="molecule type" value="Genomic_DNA"/>
</dbReference>
<dbReference type="InterPro" id="IPR029056">
    <property type="entry name" value="Ribokinase-like"/>
</dbReference>
<dbReference type="Gene3D" id="3.40.1190.20">
    <property type="match status" value="1"/>
</dbReference>
<dbReference type="Proteomes" id="UP000664169">
    <property type="component" value="Unassembled WGS sequence"/>
</dbReference>
<dbReference type="AlphaFoldDB" id="A0A8H3FCZ4"/>
<sequence length="227" mass="24134">MSKARILIEPVSVPLSISLMKSYSGILDSAPTYPACFSDVVASTPLELTAMYESASSTGLFVSSKYKKLMVQPTGVNMKATLSKISLPQNTQQAVLESVSLLPYCPIIITALGENGCLPSKLNRGKDASTKGGTAYLVQSHSYAPATVFIKHYPAPFLISEEGIVSVNGAGDTFNGALIAEGNFASQSQDNEASLFDDAHIRLAQEAVACSVMYAETVSPEIRSLRK</sequence>
<evidence type="ECO:0000313" key="1">
    <source>
        <dbReference type="EMBL" id="CAF9920387.1"/>
    </source>
</evidence>
<gene>
    <name evidence="1" type="ORF">GOMPHAMPRED_002072</name>
</gene>
<evidence type="ECO:0008006" key="3">
    <source>
        <dbReference type="Google" id="ProtNLM"/>
    </source>
</evidence>
<protein>
    <recommendedName>
        <fullName evidence="3">Carbohydrate kinase PfkB domain-containing protein</fullName>
    </recommendedName>
</protein>
<evidence type="ECO:0000313" key="2">
    <source>
        <dbReference type="Proteomes" id="UP000664169"/>
    </source>
</evidence>
<reference evidence="1" key="1">
    <citation type="submission" date="2021-03" db="EMBL/GenBank/DDBJ databases">
        <authorList>
            <person name="Tagirdzhanova G."/>
        </authorList>
    </citation>
    <scope>NUCLEOTIDE SEQUENCE</scope>
</reference>
<comment type="caution">
    <text evidence="1">The sequence shown here is derived from an EMBL/GenBank/DDBJ whole genome shotgun (WGS) entry which is preliminary data.</text>
</comment>
<proteinExistence type="predicted"/>
<name>A0A8H3FCZ4_9LECA</name>
<organism evidence="1 2">
    <name type="scientific">Gomphillus americanus</name>
    <dbReference type="NCBI Taxonomy" id="1940652"/>
    <lineage>
        <taxon>Eukaryota</taxon>
        <taxon>Fungi</taxon>
        <taxon>Dikarya</taxon>
        <taxon>Ascomycota</taxon>
        <taxon>Pezizomycotina</taxon>
        <taxon>Lecanoromycetes</taxon>
        <taxon>OSLEUM clade</taxon>
        <taxon>Ostropomycetidae</taxon>
        <taxon>Ostropales</taxon>
        <taxon>Graphidaceae</taxon>
        <taxon>Gomphilloideae</taxon>
        <taxon>Gomphillus</taxon>
    </lineage>
</organism>
<dbReference type="OrthoDB" id="198885at2759"/>
<accession>A0A8H3FCZ4</accession>
<keyword evidence="2" id="KW-1185">Reference proteome</keyword>